<keyword evidence="8" id="KW-1185">Reference proteome</keyword>
<dbReference type="PANTHER" id="PTHR33977:SF1">
    <property type="entry name" value="ZINC ION BINDING PROTEIN"/>
    <property type="match status" value="1"/>
</dbReference>
<dbReference type="Gene3D" id="3.30.160.60">
    <property type="entry name" value="Classic Zinc Finger"/>
    <property type="match status" value="1"/>
</dbReference>
<dbReference type="InterPro" id="IPR036236">
    <property type="entry name" value="Znf_C2H2_sf"/>
</dbReference>
<dbReference type="PANTHER" id="PTHR33977">
    <property type="entry name" value="ZINC ION BINDING PROTEIN"/>
    <property type="match status" value="1"/>
</dbReference>
<dbReference type="InterPro" id="IPR048324">
    <property type="entry name" value="ZSWIM1-3_RNaseH-like"/>
</dbReference>
<keyword evidence="4" id="KW-0863">Zinc-finger</keyword>
<dbReference type="AlphaFoldDB" id="A0A9C6X6T5"/>
<evidence type="ECO:0000313" key="9">
    <source>
        <dbReference type="RefSeq" id="XP_052130176.1"/>
    </source>
</evidence>
<dbReference type="KEGG" id="foc:113209508"/>
<dbReference type="SUPFAM" id="SSF54001">
    <property type="entry name" value="Cysteine proteinases"/>
    <property type="match status" value="1"/>
</dbReference>
<dbReference type="PROSITE" id="PS50600">
    <property type="entry name" value="ULP_PROTEASE"/>
    <property type="match status" value="1"/>
</dbReference>
<accession>A0A9C6X6T5</accession>
<dbReference type="Gene3D" id="3.40.395.10">
    <property type="entry name" value="Adenoviral Proteinase, Chain A"/>
    <property type="match status" value="1"/>
</dbReference>
<protein>
    <submittedName>
        <fullName evidence="9">Uncharacterized protein LOC113209508</fullName>
    </submittedName>
</protein>
<dbReference type="OrthoDB" id="10031901at2759"/>
<dbReference type="Pfam" id="PF21056">
    <property type="entry name" value="ZSWIM1-3_RNaseH-like"/>
    <property type="match status" value="1"/>
</dbReference>
<dbReference type="InterPro" id="IPR003653">
    <property type="entry name" value="Peptidase_C48_C"/>
</dbReference>
<evidence type="ECO:0000259" key="6">
    <source>
        <dbReference type="PROSITE" id="PS50157"/>
    </source>
</evidence>
<organism evidence="8 9">
    <name type="scientific">Frankliniella occidentalis</name>
    <name type="common">Western flower thrips</name>
    <name type="synonym">Euthrips occidentalis</name>
    <dbReference type="NCBI Taxonomy" id="133901"/>
    <lineage>
        <taxon>Eukaryota</taxon>
        <taxon>Metazoa</taxon>
        <taxon>Ecdysozoa</taxon>
        <taxon>Arthropoda</taxon>
        <taxon>Hexapoda</taxon>
        <taxon>Insecta</taxon>
        <taxon>Pterygota</taxon>
        <taxon>Neoptera</taxon>
        <taxon>Paraneoptera</taxon>
        <taxon>Thysanoptera</taxon>
        <taxon>Terebrantia</taxon>
        <taxon>Thripoidea</taxon>
        <taxon>Thripidae</taxon>
        <taxon>Frankliniella</taxon>
    </lineage>
</organism>
<evidence type="ECO:0000313" key="8">
    <source>
        <dbReference type="Proteomes" id="UP000504606"/>
    </source>
</evidence>
<dbReference type="GO" id="GO:0008234">
    <property type="term" value="F:cysteine-type peptidase activity"/>
    <property type="evidence" value="ECO:0007669"/>
    <property type="project" value="InterPro"/>
</dbReference>
<keyword evidence="4" id="KW-0862">Zinc</keyword>
<comment type="similarity">
    <text evidence="1">Belongs to the peptidase C48 family.</text>
</comment>
<dbReference type="InterPro" id="IPR038765">
    <property type="entry name" value="Papain-like_cys_pep_sf"/>
</dbReference>
<dbReference type="RefSeq" id="XP_052130176.1">
    <property type="nucleotide sequence ID" value="XM_052274216.1"/>
</dbReference>
<gene>
    <name evidence="9" type="primary">LOC113209508</name>
</gene>
<reference evidence="9" key="1">
    <citation type="submission" date="2025-08" db="UniProtKB">
        <authorList>
            <consortium name="RefSeq"/>
        </authorList>
    </citation>
    <scope>IDENTIFICATION</scope>
    <source>
        <tissue evidence="9">Whole organism</tissue>
    </source>
</reference>
<name>A0A9C6X6T5_FRAOC</name>
<dbReference type="Pfam" id="PF02902">
    <property type="entry name" value="Peptidase_C48"/>
    <property type="match status" value="1"/>
</dbReference>
<dbReference type="Proteomes" id="UP000504606">
    <property type="component" value="Unplaced"/>
</dbReference>
<dbReference type="InterPro" id="IPR013087">
    <property type="entry name" value="Znf_C2H2_type"/>
</dbReference>
<keyword evidence="2" id="KW-0645">Protease</keyword>
<evidence type="ECO:0000256" key="5">
    <source>
        <dbReference type="SAM" id="MobiDB-lite"/>
    </source>
</evidence>
<feature type="region of interest" description="Disordered" evidence="5">
    <location>
        <begin position="1"/>
        <end position="48"/>
    </location>
</feature>
<dbReference type="GO" id="GO:0008270">
    <property type="term" value="F:zinc ion binding"/>
    <property type="evidence" value="ECO:0007669"/>
    <property type="project" value="UniProtKB-KW"/>
</dbReference>
<feature type="domain" description="C2H2-type" evidence="6">
    <location>
        <begin position="119"/>
        <end position="151"/>
    </location>
</feature>
<dbReference type="SMART" id="SM00355">
    <property type="entry name" value="ZnF_C2H2"/>
    <property type="match status" value="3"/>
</dbReference>
<dbReference type="GeneID" id="113209508"/>
<feature type="domain" description="C2H2-type" evidence="6">
    <location>
        <begin position="85"/>
        <end position="112"/>
    </location>
</feature>
<dbReference type="Gene3D" id="3.30.40.10">
    <property type="entry name" value="Zinc/RING finger domain, C3HC4 (zinc finger)"/>
    <property type="match status" value="1"/>
</dbReference>
<feature type="domain" description="C2H2-type" evidence="6">
    <location>
        <begin position="52"/>
        <end position="81"/>
    </location>
</feature>
<keyword evidence="3" id="KW-0378">Hydrolase</keyword>
<dbReference type="SUPFAM" id="SSF57667">
    <property type="entry name" value="beta-beta-alpha zinc fingers"/>
    <property type="match status" value="1"/>
</dbReference>
<proteinExistence type="inferred from homology"/>
<evidence type="ECO:0000256" key="1">
    <source>
        <dbReference type="ARBA" id="ARBA00005234"/>
    </source>
</evidence>
<evidence type="ECO:0000259" key="7">
    <source>
        <dbReference type="PROSITE" id="PS50600"/>
    </source>
</evidence>
<dbReference type="InterPro" id="IPR011011">
    <property type="entry name" value="Znf_FYVE_PHD"/>
</dbReference>
<dbReference type="PROSITE" id="PS00028">
    <property type="entry name" value="ZINC_FINGER_C2H2_1"/>
    <property type="match status" value="2"/>
</dbReference>
<feature type="domain" description="Ubiquitin-like protease family profile" evidence="7">
    <location>
        <begin position="936"/>
        <end position="1095"/>
    </location>
</feature>
<dbReference type="PROSITE" id="PS50157">
    <property type="entry name" value="ZINC_FINGER_C2H2_2"/>
    <property type="match status" value="3"/>
</dbReference>
<evidence type="ECO:0000256" key="4">
    <source>
        <dbReference type="PROSITE-ProRule" id="PRU00042"/>
    </source>
</evidence>
<dbReference type="SUPFAM" id="SSF57903">
    <property type="entry name" value="FYVE/PHD zinc finger"/>
    <property type="match status" value="1"/>
</dbReference>
<evidence type="ECO:0000256" key="2">
    <source>
        <dbReference type="ARBA" id="ARBA00022670"/>
    </source>
</evidence>
<dbReference type="GO" id="GO:0006508">
    <property type="term" value="P:proteolysis"/>
    <property type="evidence" value="ECO:0007669"/>
    <property type="project" value="UniProtKB-KW"/>
</dbReference>
<sequence>MDTPSSTVDSRDSDSSDLSDDFVQNSKDTSGKKFHKLSSAQSSASPPDNPVFKCQFCSAAFSVRSNCTRHEGRCEHNKSKEAALFTCSTCGSTFNRRDNFNVHLKKCSSAKPNCSERKKPCLFKDCGLKFYHKITLIEHIKSSHQHVSIKPTVHKSFPTIQAFNVWKEKEEADTFSYFTARKGQKHSSDKHFYCQHDGSAKLHSSRKTSRCKNIGRIKVGHQCIAKIIARVKEGKVDVEYFPTHSHVCKKEDMFHQPLPDAMSRFIDEKLAERIPPSVVYDLTKERFLPKDSPNVQNIKASILTKKRILERGRKRRMARRLHKNDAKAVYLMVTQLLENDDCVLLYKPYGCKVVHGPPEIDNLPDSEKLFMFAFQTERQRQLMNRHCSKIVIVDETHGTNQYNYNLLTAMVVDDNRRGWPIAHLITSKVKNDGDTLQFFFSCLKSRLDNDVKISCVITDDDPSLINGMKAGIADDLIHLLCKWHVIKNLKDNLRKKSSSDLFETVLSEIKVLMNTENENEFLKLKDAFKKKYKDENNKSAKPFLDYMEKYYFKRCEKWAMCYRNFPHAEVNTTGHIESFHSRLKKTYLKRKVNKRLDDLIHILFDVEWEDHCTRTREANTGFSSRPQDIMERHQRGLLMEDDVIIEQVVNRVWEVKSASNSSQIYIVERHKESCTSDFCFCKCSKPECHGLCSHLFSCSCPDHHPLCKHIHKLQSFLTRGQPLTRVDEEDFYIFPDVKDDCSNNANLEDNCRSEPSSSETMWQTKIDRLQSNVAVLQQFLQDAQEKSINEYSLTHADAILADLVKALHLDNNQKELESVPAMDPVVSFAPNEKLKTQVSQIPSFKRPLSKRKRQEDPSVLRQKKKAAIEGLLSYSSSIPNVDDPDDDLVNLDHENETTENYKNFTLSSSYVSDPFDIVLRCGDDQISLIHLKSLELYLEPEEEKVYKRRDSIFHCGWLYSSIIDAFIFKLCLKFPAAFHVGSDLASRALKTSNASYFQRRVDEIQNKSILFLPANLSGNHWFILAIFIQEKEIQYYDPLQGPLSGDCLKLLIQTVSDLKVVFPSSGNWKVKPIRRPKQTDSHSCGPYICRFAAELIDPCFNLSVATPYEIRKFIYHVIVGNCLSRLNYFVEECGKCHVSYDNEDNNNQGDAWLACSSCNQWFHLKCVDVSQTFDTFICP</sequence>
<keyword evidence="4" id="KW-0479">Metal-binding</keyword>
<dbReference type="InterPro" id="IPR013083">
    <property type="entry name" value="Znf_RING/FYVE/PHD"/>
</dbReference>
<evidence type="ECO:0000256" key="3">
    <source>
        <dbReference type="ARBA" id="ARBA00022801"/>
    </source>
</evidence>